<proteinExistence type="predicted"/>
<dbReference type="AlphaFoldDB" id="R7TSV9"/>
<evidence type="ECO:0000313" key="3">
    <source>
        <dbReference type="EnsemblMetazoa" id="CapteP217073"/>
    </source>
</evidence>
<feature type="compositionally biased region" description="Low complexity" evidence="1">
    <location>
        <begin position="128"/>
        <end position="144"/>
    </location>
</feature>
<gene>
    <name evidence="2" type="ORF">CAPTEDRAFT_217073</name>
</gene>
<evidence type="ECO:0000313" key="2">
    <source>
        <dbReference type="EMBL" id="ELT94571.1"/>
    </source>
</evidence>
<reference evidence="3" key="3">
    <citation type="submission" date="2015-06" db="UniProtKB">
        <authorList>
            <consortium name="EnsemblMetazoa"/>
        </authorList>
    </citation>
    <scope>IDENTIFICATION</scope>
</reference>
<name>R7TSV9_CAPTE</name>
<organism evidence="2">
    <name type="scientific">Capitella teleta</name>
    <name type="common">Polychaete worm</name>
    <dbReference type="NCBI Taxonomy" id="283909"/>
    <lineage>
        <taxon>Eukaryota</taxon>
        <taxon>Metazoa</taxon>
        <taxon>Spiralia</taxon>
        <taxon>Lophotrochozoa</taxon>
        <taxon>Annelida</taxon>
        <taxon>Polychaeta</taxon>
        <taxon>Sedentaria</taxon>
        <taxon>Scolecida</taxon>
        <taxon>Capitellidae</taxon>
        <taxon>Capitella</taxon>
    </lineage>
</organism>
<accession>R7TSV9</accession>
<feature type="region of interest" description="Disordered" evidence="1">
    <location>
        <begin position="1"/>
        <end position="73"/>
    </location>
</feature>
<feature type="compositionally biased region" description="Polar residues" evidence="1">
    <location>
        <begin position="149"/>
        <end position="161"/>
    </location>
</feature>
<dbReference type="Proteomes" id="UP000014760">
    <property type="component" value="Unassembled WGS sequence"/>
</dbReference>
<keyword evidence="4" id="KW-1185">Reference proteome</keyword>
<sequence>MDTENIHGRKFRVLPPISAGTEVDDPNKVPPGRRKPARSDQVTEDIRILAIGSPAPCGSTQEEFDLSHTGTSFPAITVDKCDEEISKITNDDDDDTESEPTKWTPRQSPSLLSRRSVSIQDGMHKGRTSISPSSSGFLSPTPTSKELPLSSSRSETDISQSFRKKCQFRPQLTIDIDRPPTPWGSHPGTPGSPSSLSPFRSSPRSPLGSPASPRRPVRLLPLHYAEESAD</sequence>
<feature type="compositionally biased region" description="Low complexity" evidence="1">
    <location>
        <begin position="183"/>
        <end position="214"/>
    </location>
</feature>
<dbReference type="EMBL" id="AMQN01012210">
    <property type="status" value="NOT_ANNOTATED_CDS"/>
    <property type="molecule type" value="Genomic_DNA"/>
</dbReference>
<evidence type="ECO:0000256" key="1">
    <source>
        <dbReference type="SAM" id="MobiDB-lite"/>
    </source>
</evidence>
<dbReference type="HOGENOM" id="CLU_1205761_0_0_1"/>
<protein>
    <submittedName>
        <fullName evidence="2 3">Uncharacterized protein</fullName>
    </submittedName>
</protein>
<dbReference type="EMBL" id="KB309375">
    <property type="protein sequence ID" value="ELT94571.1"/>
    <property type="molecule type" value="Genomic_DNA"/>
</dbReference>
<dbReference type="EnsemblMetazoa" id="CapteT217073">
    <property type="protein sequence ID" value="CapteP217073"/>
    <property type="gene ID" value="CapteG217073"/>
</dbReference>
<reference evidence="4" key="1">
    <citation type="submission" date="2012-12" db="EMBL/GenBank/DDBJ databases">
        <authorList>
            <person name="Hellsten U."/>
            <person name="Grimwood J."/>
            <person name="Chapman J.A."/>
            <person name="Shapiro H."/>
            <person name="Aerts A."/>
            <person name="Otillar R.P."/>
            <person name="Terry A.Y."/>
            <person name="Boore J.L."/>
            <person name="Simakov O."/>
            <person name="Marletaz F."/>
            <person name="Cho S.-J."/>
            <person name="Edsinger-Gonzales E."/>
            <person name="Havlak P."/>
            <person name="Kuo D.-H."/>
            <person name="Larsson T."/>
            <person name="Lv J."/>
            <person name="Arendt D."/>
            <person name="Savage R."/>
            <person name="Osoegawa K."/>
            <person name="de Jong P."/>
            <person name="Lindberg D.R."/>
            <person name="Seaver E.C."/>
            <person name="Weisblat D.A."/>
            <person name="Putnam N.H."/>
            <person name="Grigoriev I.V."/>
            <person name="Rokhsar D.S."/>
        </authorList>
    </citation>
    <scope>NUCLEOTIDE SEQUENCE</scope>
    <source>
        <strain evidence="4">I ESC-2004</strain>
    </source>
</reference>
<feature type="compositionally biased region" description="Low complexity" evidence="1">
    <location>
        <begin position="105"/>
        <end position="118"/>
    </location>
</feature>
<reference evidence="2 4" key="2">
    <citation type="journal article" date="2013" name="Nature">
        <title>Insights into bilaterian evolution from three spiralian genomes.</title>
        <authorList>
            <person name="Simakov O."/>
            <person name="Marletaz F."/>
            <person name="Cho S.J."/>
            <person name="Edsinger-Gonzales E."/>
            <person name="Havlak P."/>
            <person name="Hellsten U."/>
            <person name="Kuo D.H."/>
            <person name="Larsson T."/>
            <person name="Lv J."/>
            <person name="Arendt D."/>
            <person name="Savage R."/>
            <person name="Osoegawa K."/>
            <person name="de Jong P."/>
            <person name="Grimwood J."/>
            <person name="Chapman J.A."/>
            <person name="Shapiro H."/>
            <person name="Aerts A."/>
            <person name="Otillar R.P."/>
            <person name="Terry A.Y."/>
            <person name="Boore J.L."/>
            <person name="Grigoriev I.V."/>
            <person name="Lindberg D.R."/>
            <person name="Seaver E.C."/>
            <person name="Weisblat D.A."/>
            <person name="Putnam N.H."/>
            <person name="Rokhsar D.S."/>
        </authorList>
    </citation>
    <scope>NUCLEOTIDE SEQUENCE</scope>
    <source>
        <strain evidence="2 4">I ESC-2004</strain>
    </source>
</reference>
<evidence type="ECO:0000313" key="4">
    <source>
        <dbReference type="Proteomes" id="UP000014760"/>
    </source>
</evidence>
<feature type="region of interest" description="Disordered" evidence="1">
    <location>
        <begin position="86"/>
        <end position="230"/>
    </location>
</feature>